<dbReference type="PROSITE" id="PS51257">
    <property type="entry name" value="PROKAR_LIPOPROTEIN"/>
    <property type="match status" value="1"/>
</dbReference>
<evidence type="ECO:0000256" key="1">
    <source>
        <dbReference type="ARBA" id="ARBA00022531"/>
    </source>
</evidence>
<dbReference type="InterPro" id="IPR015943">
    <property type="entry name" value="WD40/YVTN_repeat-like_dom_sf"/>
</dbReference>
<evidence type="ECO:0000313" key="8">
    <source>
        <dbReference type="Proteomes" id="UP001151081"/>
    </source>
</evidence>
<keyword evidence="4" id="KW-0732">Signal</keyword>
<protein>
    <recommendedName>
        <fullName evidence="9">Photosynthesis system II assembly factor Ycf48/Hcf136-like domain-containing protein</fullName>
    </recommendedName>
</protein>
<dbReference type="SUPFAM" id="SSF110296">
    <property type="entry name" value="Oligoxyloglucan reducing end-specific cellobiohydrolase"/>
    <property type="match status" value="1"/>
</dbReference>
<dbReference type="RefSeq" id="WP_272417497.1">
    <property type="nucleotide sequence ID" value="NZ_JAGTJJ010000002.1"/>
</dbReference>
<dbReference type="CDD" id="cd15482">
    <property type="entry name" value="Sialidase_non-viral"/>
    <property type="match status" value="1"/>
</dbReference>
<evidence type="ECO:0000259" key="5">
    <source>
        <dbReference type="Pfam" id="PF14870"/>
    </source>
</evidence>
<evidence type="ECO:0000256" key="3">
    <source>
        <dbReference type="SAM" id="MobiDB-lite"/>
    </source>
</evidence>
<dbReference type="Pfam" id="PF14870">
    <property type="entry name" value="PSII_BNR"/>
    <property type="match status" value="1"/>
</dbReference>
<dbReference type="Gene3D" id="2.130.10.10">
    <property type="entry name" value="YVTN repeat-like/Quinoprotein amine dehydrogenase"/>
    <property type="match status" value="2"/>
</dbReference>
<dbReference type="Pfam" id="PF25852">
    <property type="entry name" value="DUF6242_C"/>
    <property type="match status" value="1"/>
</dbReference>
<name>A0A9X3X0T7_9BACT</name>
<feature type="region of interest" description="Disordered" evidence="3">
    <location>
        <begin position="29"/>
        <end position="54"/>
    </location>
</feature>
<dbReference type="EMBL" id="JAGTJJ010000002">
    <property type="protein sequence ID" value="MDC3980460.1"/>
    <property type="molecule type" value="Genomic_DNA"/>
</dbReference>
<evidence type="ECO:0000256" key="2">
    <source>
        <dbReference type="ARBA" id="ARBA00023276"/>
    </source>
</evidence>
<comment type="caution">
    <text evidence="7">The sequence shown here is derived from an EMBL/GenBank/DDBJ whole genome shotgun (WGS) entry which is preliminary data.</text>
</comment>
<dbReference type="AlphaFoldDB" id="A0A9X3X0T7"/>
<feature type="compositionally biased region" description="Polar residues" evidence="3">
    <location>
        <begin position="29"/>
        <end position="45"/>
    </location>
</feature>
<keyword evidence="2" id="KW-0604">Photosystem II</keyword>
<dbReference type="Proteomes" id="UP001151081">
    <property type="component" value="Unassembled WGS sequence"/>
</dbReference>
<dbReference type="PANTHER" id="PTHR47199:SF2">
    <property type="entry name" value="PHOTOSYSTEM II STABILITY_ASSEMBLY FACTOR HCF136, CHLOROPLASTIC"/>
    <property type="match status" value="1"/>
</dbReference>
<dbReference type="InterPro" id="IPR028203">
    <property type="entry name" value="PSII_CF48-like_dom"/>
</dbReference>
<feature type="domain" description="Photosynthesis system II assembly factor Ycf48/Hcf136-like" evidence="5">
    <location>
        <begin position="130"/>
        <end position="194"/>
    </location>
</feature>
<sequence>MARRVTRFLRSVPHAGLAVVLLASACGGQQTQTKPKPVTNANTEATEPEDDGPALGPLTLTLPDAAASAWVGQRGNYVDTLSGIWGLDKLVIAVGGGGTILRSEDAGINWTRQASPKDAWLRCVWGSGPDDIYVVGGNAIMHSTDGGITWSPQKIPITGTFFMAVWGSGRDDVYVVGGDGNILNTTDGGKTWTKDNSGVVGTLYDVWGSGADDIYVVGQASKDGAPIVLQSKIGGHLWSKLPVDSLDSPLRQIDGASVDYLYAVSAKGTVYESNDRAASWKSIGSFDGDELLGIRVVGKGDLYVVGRNQQFQHTTDGGKTWKDELNWPHGAAAIQGIWGKGSTELFLVGEGTLEAGQKGSLVRRR</sequence>
<dbReference type="InterPro" id="IPR058667">
    <property type="entry name" value="DUF6242_C"/>
</dbReference>
<keyword evidence="8" id="KW-1185">Reference proteome</keyword>
<evidence type="ECO:0000256" key="4">
    <source>
        <dbReference type="SAM" id="SignalP"/>
    </source>
</evidence>
<feature type="domain" description="DUF6242" evidence="6">
    <location>
        <begin position="212"/>
        <end position="324"/>
    </location>
</feature>
<gene>
    <name evidence="7" type="ORF">KEG57_08150</name>
</gene>
<evidence type="ECO:0008006" key="9">
    <source>
        <dbReference type="Google" id="ProtNLM"/>
    </source>
</evidence>
<accession>A0A9X3X0T7</accession>
<dbReference type="GO" id="GO:0009523">
    <property type="term" value="C:photosystem II"/>
    <property type="evidence" value="ECO:0007669"/>
    <property type="project" value="UniProtKB-KW"/>
</dbReference>
<keyword evidence="1" id="KW-0602">Photosynthesis</keyword>
<reference evidence="7 8" key="1">
    <citation type="submission" date="2021-04" db="EMBL/GenBank/DDBJ databases">
        <title>Genome analysis of Polyangium sp.</title>
        <authorList>
            <person name="Li Y."/>
            <person name="Wang J."/>
        </authorList>
    </citation>
    <scope>NUCLEOTIDE SEQUENCE [LARGE SCALE GENOMIC DNA]</scope>
    <source>
        <strain evidence="7 8">SDU14</strain>
    </source>
</reference>
<evidence type="ECO:0000313" key="7">
    <source>
        <dbReference type="EMBL" id="MDC3980460.1"/>
    </source>
</evidence>
<evidence type="ECO:0000259" key="6">
    <source>
        <dbReference type="Pfam" id="PF25852"/>
    </source>
</evidence>
<dbReference type="PANTHER" id="PTHR47199">
    <property type="entry name" value="PHOTOSYSTEM II STABILITY/ASSEMBLY FACTOR HCF136, CHLOROPLASTIC"/>
    <property type="match status" value="1"/>
</dbReference>
<feature type="chain" id="PRO_5040884574" description="Photosynthesis system II assembly factor Ycf48/Hcf136-like domain-containing protein" evidence="4">
    <location>
        <begin position="26"/>
        <end position="365"/>
    </location>
</feature>
<proteinExistence type="predicted"/>
<dbReference type="GO" id="GO:0015979">
    <property type="term" value="P:photosynthesis"/>
    <property type="evidence" value="ECO:0007669"/>
    <property type="project" value="UniProtKB-KW"/>
</dbReference>
<feature type="signal peptide" evidence="4">
    <location>
        <begin position="1"/>
        <end position="25"/>
    </location>
</feature>
<organism evidence="7 8">
    <name type="scientific">Polyangium jinanense</name>
    <dbReference type="NCBI Taxonomy" id="2829994"/>
    <lineage>
        <taxon>Bacteria</taxon>
        <taxon>Pseudomonadati</taxon>
        <taxon>Myxococcota</taxon>
        <taxon>Polyangia</taxon>
        <taxon>Polyangiales</taxon>
        <taxon>Polyangiaceae</taxon>
        <taxon>Polyangium</taxon>
    </lineage>
</organism>